<dbReference type="GO" id="GO:0050482">
    <property type="term" value="P:arachidonate secretion"/>
    <property type="evidence" value="ECO:0007669"/>
    <property type="project" value="InterPro"/>
</dbReference>
<dbReference type="RefSeq" id="WP_184879961.1">
    <property type="nucleotide sequence ID" value="NZ_BAAAHD010000002.1"/>
</dbReference>
<dbReference type="Proteomes" id="UP000549343">
    <property type="component" value="Unassembled WGS sequence"/>
</dbReference>
<dbReference type="InterPro" id="IPR036444">
    <property type="entry name" value="PLipase_A2_dom_sf"/>
</dbReference>
<dbReference type="Gene3D" id="1.20.90.10">
    <property type="entry name" value="Phospholipase A2 domain"/>
    <property type="match status" value="1"/>
</dbReference>
<organism evidence="4 5">
    <name type="scientific">Actinomadura livida</name>
    <dbReference type="NCBI Taxonomy" id="79909"/>
    <lineage>
        <taxon>Bacteria</taxon>
        <taxon>Bacillati</taxon>
        <taxon>Actinomycetota</taxon>
        <taxon>Actinomycetes</taxon>
        <taxon>Streptosporangiales</taxon>
        <taxon>Thermomonosporaceae</taxon>
        <taxon>Actinomadura</taxon>
    </lineage>
</organism>
<sequence length="305" mass="33025">MHTSTRHTRWERRDGGAAASEYAAVLLVASCVVMALMGSAVRTVGDEVQQAICSLFRDDCDPPPRVAAPSGEDEPPTAGGQPAQPRTPVQRHSLRSCSDDAAAGGVPGWEGCGPPPGTIPAGETPPRIPEEPEQPESPEDLGRAAGRAAGELIRWWPSMLHPDDLLRFVYGHDSVWTDFPAEMGYTPERVETDAGTRMINPEGSCSTPELPVIGQAPPGNTGRTFDFTDACLAHDYAYDMMRFYERMGIPHDPEARRAADTLFEADLFAHCDTRSGGDRSACRRWATVYAAAVFVNSDRQNFGVP</sequence>
<evidence type="ECO:0000256" key="1">
    <source>
        <dbReference type="SAM" id="MobiDB-lite"/>
    </source>
</evidence>
<name>A0A7W7MW67_9ACTN</name>
<reference evidence="4 5" key="2">
    <citation type="submission" date="2020-08" db="EMBL/GenBank/DDBJ databases">
        <title>Sequencing the genomes of 1000 actinobacteria strains.</title>
        <authorList>
            <person name="Klenk H.-P."/>
        </authorList>
    </citation>
    <scope>NUCLEOTIDE SEQUENCE [LARGE SCALE GENOMIC DNA]</scope>
    <source>
        <strain evidence="4 5">DSM 44772</strain>
    </source>
</reference>
<reference evidence="3" key="3">
    <citation type="submission" date="2023-12" db="EMBL/GenBank/DDBJ databases">
        <authorList>
            <person name="Sun Q."/>
            <person name="Inoue M."/>
        </authorList>
    </citation>
    <scope>NUCLEOTIDE SEQUENCE</scope>
    <source>
        <strain evidence="3">JCM 10667</strain>
    </source>
</reference>
<evidence type="ECO:0000313" key="5">
    <source>
        <dbReference type="Proteomes" id="UP000549343"/>
    </source>
</evidence>
<keyword evidence="2" id="KW-0812">Transmembrane</keyword>
<evidence type="ECO:0000313" key="4">
    <source>
        <dbReference type="EMBL" id="MBB4772492.1"/>
    </source>
</evidence>
<dbReference type="SUPFAM" id="SSF48619">
    <property type="entry name" value="Phospholipase A2, PLA2"/>
    <property type="match status" value="1"/>
</dbReference>
<dbReference type="GO" id="GO:0006644">
    <property type="term" value="P:phospholipid metabolic process"/>
    <property type="evidence" value="ECO:0007669"/>
    <property type="project" value="InterPro"/>
</dbReference>
<evidence type="ECO:0000313" key="3">
    <source>
        <dbReference type="EMBL" id="GAA0546395.1"/>
    </source>
</evidence>
<keyword evidence="2" id="KW-0472">Membrane</keyword>
<dbReference type="Proteomes" id="UP001501427">
    <property type="component" value="Unassembled WGS sequence"/>
</dbReference>
<evidence type="ECO:0000313" key="6">
    <source>
        <dbReference type="Proteomes" id="UP001501427"/>
    </source>
</evidence>
<keyword evidence="6" id="KW-1185">Reference proteome</keyword>
<proteinExistence type="predicted"/>
<gene>
    <name evidence="4" type="ORF">F4557_000910</name>
    <name evidence="3" type="ORF">GCM10009546_05580</name>
</gene>
<accession>A0A7W7MW67</accession>
<reference evidence="3 6" key="1">
    <citation type="journal article" date="2019" name="Int. J. Syst. Evol. Microbiol.">
        <title>The Global Catalogue of Microorganisms (GCM) 10K type strain sequencing project: providing services to taxonomists for standard genome sequencing and annotation.</title>
        <authorList>
            <consortium name="The Broad Institute Genomics Platform"/>
            <consortium name="The Broad Institute Genome Sequencing Center for Infectious Disease"/>
            <person name="Wu L."/>
            <person name="Ma J."/>
        </authorList>
    </citation>
    <scope>NUCLEOTIDE SEQUENCE [LARGE SCALE GENOMIC DNA]</scope>
    <source>
        <strain evidence="3 6">JCM 10667</strain>
    </source>
</reference>
<dbReference type="Pfam" id="PF09056">
    <property type="entry name" value="Phospholip_A2_3"/>
    <property type="match status" value="1"/>
</dbReference>
<dbReference type="AlphaFoldDB" id="A0A7W7MW67"/>
<dbReference type="EMBL" id="BAAAHD010000002">
    <property type="protein sequence ID" value="GAA0546395.1"/>
    <property type="molecule type" value="Genomic_DNA"/>
</dbReference>
<evidence type="ECO:0008006" key="7">
    <source>
        <dbReference type="Google" id="ProtNLM"/>
    </source>
</evidence>
<feature type="region of interest" description="Disordered" evidence="1">
    <location>
        <begin position="59"/>
        <end position="142"/>
    </location>
</feature>
<protein>
    <recommendedName>
        <fullName evidence="7">Phospholipase</fullName>
    </recommendedName>
</protein>
<dbReference type="EMBL" id="JACHMV010000001">
    <property type="protein sequence ID" value="MBB4772492.1"/>
    <property type="molecule type" value="Genomic_DNA"/>
</dbReference>
<dbReference type="InterPro" id="IPR015141">
    <property type="entry name" value="PLipase_A2_prok/fun"/>
</dbReference>
<keyword evidence="2" id="KW-1133">Transmembrane helix</keyword>
<feature type="transmembrane region" description="Helical" evidence="2">
    <location>
        <begin position="21"/>
        <end position="41"/>
    </location>
</feature>
<comment type="caution">
    <text evidence="4">The sequence shown here is derived from an EMBL/GenBank/DDBJ whole genome shotgun (WGS) entry which is preliminary data.</text>
</comment>
<evidence type="ECO:0000256" key="2">
    <source>
        <dbReference type="SAM" id="Phobius"/>
    </source>
</evidence>
<dbReference type="GO" id="GO:0004623">
    <property type="term" value="F:phospholipase A2 activity"/>
    <property type="evidence" value="ECO:0007669"/>
    <property type="project" value="InterPro"/>
</dbReference>